<evidence type="ECO:0000313" key="6">
    <source>
        <dbReference type="Proteomes" id="UP001314796"/>
    </source>
</evidence>
<feature type="compositionally biased region" description="Low complexity" evidence="3">
    <location>
        <begin position="500"/>
        <end position="509"/>
    </location>
</feature>
<feature type="transmembrane region" description="Helical" evidence="4">
    <location>
        <begin position="311"/>
        <end position="333"/>
    </location>
</feature>
<proteinExistence type="inferred from homology"/>
<feature type="region of interest" description="Disordered" evidence="3">
    <location>
        <begin position="500"/>
        <end position="526"/>
    </location>
</feature>
<feature type="compositionally biased region" description="Basic and acidic residues" evidence="3">
    <location>
        <begin position="510"/>
        <end position="526"/>
    </location>
</feature>
<sequence>MGLWKKIFGEKKKEAKAGKTMPDKKLDKNLETIKAMLKDCDDIVYREFEIGVDQDYKAALVYVDGMADKILINNFILSTSMVATRIVEPTAEELKQQLSQHMKDHTFAVTEVSEQETMEDAVKFALSGDTIILLDNCEKIFTVGSKGFPARGVSEPVTEAVIRGPRDGFTEVFRFNTALIRRRIRDTKLKVKQMQLGARSKTDVAIMYIEDVVNEGVLKEVKRRLDTIDIDIILDSGYVEQFIEDDWTSPFPQIQNTERPDVVTAALYEGRVAIVVDNSPFVLIVPGTINAMMQSAEDYYERWSIATAVRLLRYFAATLSLLLPSLYVAFTSFHPQMMPTQLTLALAVNREGVPFPAIVEALIMETTIEILREAGVRLPGPIGATIGIVGGLVIGQAAVEAGLVAPLMVIVVAVTAISSFAIPRYNLAIGFRLLRFLFIFAAGALGLYGIMLSLLLVLIHLASLKSFGVPYLSPFVTFIEESGDIGDTFVRAPLLSMNNRNAHVNPNNRNRMDDRRRENFGDKEEK</sequence>
<organism evidence="5 6">
    <name type="scientific">Alkaliphilus hydrothermalis</name>
    <dbReference type="NCBI Taxonomy" id="1482730"/>
    <lineage>
        <taxon>Bacteria</taxon>
        <taxon>Bacillati</taxon>
        <taxon>Bacillota</taxon>
        <taxon>Clostridia</taxon>
        <taxon>Peptostreptococcales</taxon>
        <taxon>Natronincolaceae</taxon>
        <taxon>Alkaliphilus</taxon>
    </lineage>
</organism>
<dbReference type="Pfam" id="PF03323">
    <property type="entry name" value="GerA"/>
    <property type="match status" value="1"/>
</dbReference>
<dbReference type="Proteomes" id="UP001314796">
    <property type="component" value="Unassembled WGS sequence"/>
</dbReference>
<dbReference type="InterPro" id="IPR004995">
    <property type="entry name" value="Spore_Ger"/>
</dbReference>
<evidence type="ECO:0000313" key="5">
    <source>
        <dbReference type="EMBL" id="MBM7615949.1"/>
    </source>
</evidence>
<dbReference type="EMBL" id="JAFBEE010000021">
    <property type="protein sequence ID" value="MBM7615949.1"/>
    <property type="molecule type" value="Genomic_DNA"/>
</dbReference>
<dbReference type="InterPro" id="IPR050768">
    <property type="entry name" value="UPF0353/GerABKA_families"/>
</dbReference>
<protein>
    <submittedName>
        <fullName evidence="5">Spore germination protein</fullName>
    </submittedName>
</protein>
<evidence type="ECO:0000256" key="1">
    <source>
        <dbReference type="ARBA" id="ARBA00005278"/>
    </source>
</evidence>
<dbReference type="PANTHER" id="PTHR22550">
    <property type="entry name" value="SPORE GERMINATION PROTEIN"/>
    <property type="match status" value="1"/>
</dbReference>
<dbReference type="RefSeq" id="WP_204403708.1">
    <property type="nucleotide sequence ID" value="NZ_JAFBEE010000021.1"/>
</dbReference>
<feature type="transmembrane region" description="Helical" evidence="4">
    <location>
        <begin position="378"/>
        <end position="397"/>
    </location>
</feature>
<keyword evidence="4" id="KW-0812">Transmembrane</keyword>
<gene>
    <name evidence="5" type="ORF">JOC73_002525</name>
</gene>
<feature type="transmembrane region" description="Helical" evidence="4">
    <location>
        <begin position="434"/>
        <end position="462"/>
    </location>
</feature>
<evidence type="ECO:0000256" key="2">
    <source>
        <dbReference type="ARBA" id="ARBA00023136"/>
    </source>
</evidence>
<dbReference type="PIRSF" id="PIRSF005690">
    <property type="entry name" value="GerBA"/>
    <property type="match status" value="1"/>
</dbReference>
<name>A0ABS2NSK6_9FIRM</name>
<comment type="caution">
    <text evidence="5">The sequence shown here is derived from an EMBL/GenBank/DDBJ whole genome shotgun (WGS) entry which is preliminary data.</text>
</comment>
<accession>A0ABS2NSK6</accession>
<keyword evidence="4" id="KW-1133">Transmembrane helix</keyword>
<feature type="transmembrane region" description="Helical" evidence="4">
    <location>
        <begin position="403"/>
        <end position="422"/>
    </location>
</feature>
<keyword evidence="6" id="KW-1185">Reference proteome</keyword>
<reference evidence="5 6" key="1">
    <citation type="submission" date="2021-01" db="EMBL/GenBank/DDBJ databases">
        <title>Genomic Encyclopedia of Type Strains, Phase IV (KMG-IV): sequencing the most valuable type-strain genomes for metagenomic binning, comparative biology and taxonomic classification.</title>
        <authorList>
            <person name="Goeker M."/>
        </authorList>
    </citation>
    <scope>NUCLEOTIDE SEQUENCE [LARGE SCALE GENOMIC DNA]</scope>
    <source>
        <strain evidence="5 6">DSM 25890</strain>
    </source>
</reference>
<dbReference type="PANTHER" id="PTHR22550:SF5">
    <property type="entry name" value="LEUCINE ZIPPER PROTEIN 4"/>
    <property type="match status" value="1"/>
</dbReference>
<evidence type="ECO:0000256" key="4">
    <source>
        <dbReference type="SAM" id="Phobius"/>
    </source>
</evidence>
<evidence type="ECO:0000256" key="3">
    <source>
        <dbReference type="SAM" id="MobiDB-lite"/>
    </source>
</evidence>
<keyword evidence="2 4" id="KW-0472">Membrane</keyword>
<comment type="similarity">
    <text evidence="1">Belongs to the GerABKA family.</text>
</comment>